<proteinExistence type="predicted"/>
<feature type="chain" id="PRO_5045249592" description="EF-hand domain-containing protein" evidence="1">
    <location>
        <begin position="24"/>
        <end position="157"/>
    </location>
</feature>
<evidence type="ECO:0000256" key="1">
    <source>
        <dbReference type="SAM" id="SignalP"/>
    </source>
</evidence>
<dbReference type="RefSeq" id="WP_248684335.1">
    <property type="nucleotide sequence ID" value="NZ_JALPRY010000023.1"/>
</dbReference>
<sequence length="157" mass="17845">MNKLLIILLQVVALLAVSSQAFSQAKLISDPEIYEKNHFRSECKIAQFDPDFIKRFDINNDGIIDLVSDHSKLVCDGKRGPACDAEGCVNNFYVQVKEGGYIMVATAKLYSYEFVQYFGNMVFNLTMHPRYCGRTDAKPCEMRARVRGLDFNILSKK</sequence>
<evidence type="ECO:0008006" key="4">
    <source>
        <dbReference type="Google" id="ProtNLM"/>
    </source>
</evidence>
<comment type="caution">
    <text evidence="2">The sequence shown here is derived from an EMBL/GenBank/DDBJ whole genome shotgun (WGS) entry which is preliminary data.</text>
</comment>
<keyword evidence="3" id="KW-1185">Reference proteome</keyword>
<dbReference type="EMBL" id="JALPRY010000023">
    <property type="protein sequence ID" value="MCK8781954.1"/>
    <property type="molecule type" value="Genomic_DNA"/>
</dbReference>
<reference evidence="2 3" key="1">
    <citation type="submission" date="2022-04" db="EMBL/GenBank/DDBJ databases">
        <title>Rhizobium coralii sp. nov., isolated from coral Turbinaria peltata.</title>
        <authorList>
            <person name="Sun H."/>
        </authorList>
    </citation>
    <scope>NUCLEOTIDE SEQUENCE [LARGE SCALE GENOMIC DNA]</scope>
    <source>
        <strain evidence="2 3">NTR19</strain>
    </source>
</reference>
<protein>
    <recommendedName>
        <fullName evidence="4">EF-hand domain-containing protein</fullName>
    </recommendedName>
</protein>
<feature type="signal peptide" evidence="1">
    <location>
        <begin position="1"/>
        <end position="23"/>
    </location>
</feature>
<gene>
    <name evidence="2" type="ORF">M0654_18400</name>
</gene>
<evidence type="ECO:0000313" key="3">
    <source>
        <dbReference type="Proteomes" id="UP001202827"/>
    </source>
</evidence>
<dbReference type="Proteomes" id="UP001202827">
    <property type="component" value="Unassembled WGS sequence"/>
</dbReference>
<evidence type="ECO:0000313" key="2">
    <source>
        <dbReference type="EMBL" id="MCK8781954.1"/>
    </source>
</evidence>
<keyword evidence="1" id="KW-0732">Signal</keyword>
<organism evidence="2 3">
    <name type="scientific">Neorhizobium turbinariae</name>
    <dbReference type="NCBI Taxonomy" id="2937795"/>
    <lineage>
        <taxon>Bacteria</taxon>
        <taxon>Pseudomonadati</taxon>
        <taxon>Pseudomonadota</taxon>
        <taxon>Alphaproteobacteria</taxon>
        <taxon>Hyphomicrobiales</taxon>
        <taxon>Rhizobiaceae</taxon>
        <taxon>Rhizobium/Agrobacterium group</taxon>
        <taxon>Neorhizobium</taxon>
    </lineage>
</organism>
<name>A0ABT0IVR9_9HYPH</name>
<accession>A0ABT0IVR9</accession>